<reference evidence="2 3" key="1">
    <citation type="submission" date="2016-10" db="EMBL/GenBank/DDBJ databases">
        <title>Paenibacillus species isolates.</title>
        <authorList>
            <person name="Beno S.M."/>
        </authorList>
    </citation>
    <scope>NUCLEOTIDE SEQUENCE [LARGE SCALE GENOMIC DNA]</scope>
    <source>
        <strain evidence="2 3">FSL H7-0744</strain>
    </source>
</reference>
<accession>A0ABX3HRM8</accession>
<evidence type="ECO:0000313" key="3">
    <source>
        <dbReference type="Proteomes" id="UP000187412"/>
    </source>
</evidence>
<dbReference type="RefSeq" id="WP_038592937.1">
    <property type="nucleotide sequence ID" value="NZ_MPTB01000004.1"/>
</dbReference>
<dbReference type="SUPFAM" id="SSF54909">
    <property type="entry name" value="Dimeric alpha+beta barrel"/>
    <property type="match status" value="1"/>
</dbReference>
<dbReference type="Gene3D" id="3.30.70.100">
    <property type="match status" value="1"/>
</dbReference>
<feature type="domain" description="Stress-response A/B barrel" evidence="1">
    <location>
        <begin position="6"/>
        <end position="98"/>
    </location>
</feature>
<sequence length="100" mass="11574">MNNGTIRHMAIFTLKHPVNSEETAAFLRAGEDILSAIPVVRNFEVLRQVSAKCEYDFGFSMEFDNQEAYEAYNNHPSHQAFVRERWDTEVAGFQEIDFVK</sequence>
<keyword evidence="3" id="KW-1185">Reference proteome</keyword>
<organism evidence="2 3">
    <name type="scientific">Paenibacillus borealis</name>
    <dbReference type="NCBI Taxonomy" id="160799"/>
    <lineage>
        <taxon>Bacteria</taxon>
        <taxon>Bacillati</taxon>
        <taxon>Bacillota</taxon>
        <taxon>Bacilli</taxon>
        <taxon>Bacillales</taxon>
        <taxon>Paenibacillaceae</taxon>
        <taxon>Paenibacillus</taxon>
    </lineage>
</organism>
<evidence type="ECO:0000259" key="1">
    <source>
        <dbReference type="PROSITE" id="PS51502"/>
    </source>
</evidence>
<protein>
    <submittedName>
        <fullName evidence="2">Stress responsive protein</fullName>
    </submittedName>
</protein>
<dbReference type="SMART" id="SM00886">
    <property type="entry name" value="Dabb"/>
    <property type="match status" value="1"/>
</dbReference>
<evidence type="ECO:0000313" key="2">
    <source>
        <dbReference type="EMBL" id="OMD51915.1"/>
    </source>
</evidence>
<dbReference type="EMBL" id="MPTB01000004">
    <property type="protein sequence ID" value="OMD51915.1"/>
    <property type="molecule type" value="Genomic_DNA"/>
</dbReference>
<dbReference type="PROSITE" id="PS51502">
    <property type="entry name" value="S_R_A_B_BARREL"/>
    <property type="match status" value="1"/>
</dbReference>
<dbReference type="Pfam" id="PF07876">
    <property type="entry name" value="Dabb"/>
    <property type="match status" value="1"/>
</dbReference>
<dbReference type="Proteomes" id="UP000187412">
    <property type="component" value="Unassembled WGS sequence"/>
</dbReference>
<name>A0ABX3HRM8_PAEBO</name>
<comment type="caution">
    <text evidence="2">The sequence shown here is derived from an EMBL/GenBank/DDBJ whole genome shotgun (WGS) entry which is preliminary data.</text>
</comment>
<dbReference type="InterPro" id="IPR013097">
    <property type="entry name" value="Dabb"/>
</dbReference>
<dbReference type="InterPro" id="IPR011008">
    <property type="entry name" value="Dimeric_a/b-barrel"/>
</dbReference>
<gene>
    <name evidence="2" type="ORF">BSK56_04650</name>
</gene>
<proteinExistence type="predicted"/>